<dbReference type="KEGG" id="fll:EI427_04850"/>
<organism evidence="2 3">
    <name type="scientific">Flammeovirga pectinis</name>
    <dbReference type="NCBI Taxonomy" id="2494373"/>
    <lineage>
        <taxon>Bacteria</taxon>
        <taxon>Pseudomonadati</taxon>
        <taxon>Bacteroidota</taxon>
        <taxon>Cytophagia</taxon>
        <taxon>Cytophagales</taxon>
        <taxon>Flammeovirgaceae</taxon>
        <taxon>Flammeovirga</taxon>
    </lineage>
</organism>
<protein>
    <recommendedName>
        <fullName evidence="4">DUF6089 domain-containing protein</fullName>
    </recommendedName>
</protein>
<gene>
    <name evidence="2" type="ORF">EI427_04850</name>
</gene>
<dbReference type="EMBL" id="CP034562">
    <property type="protein sequence ID" value="AZQ61580.1"/>
    <property type="molecule type" value="Genomic_DNA"/>
</dbReference>
<dbReference type="RefSeq" id="WP_126612208.1">
    <property type="nucleotide sequence ID" value="NZ_CP034562.1"/>
</dbReference>
<evidence type="ECO:0000313" key="3">
    <source>
        <dbReference type="Proteomes" id="UP000267268"/>
    </source>
</evidence>
<proteinExistence type="predicted"/>
<reference evidence="2 3" key="1">
    <citation type="submission" date="2018-12" db="EMBL/GenBank/DDBJ databases">
        <title>Flammeovirga pectinis sp. nov., isolated from the gut of the Korean scallop, Patinopecten yessoensis.</title>
        <authorList>
            <person name="Bae J.-W."/>
            <person name="Jeong Y.-S."/>
            <person name="Kang W."/>
        </authorList>
    </citation>
    <scope>NUCLEOTIDE SEQUENCE [LARGE SCALE GENOMIC DNA]</scope>
    <source>
        <strain evidence="2 3">L12M1</strain>
    </source>
</reference>
<dbReference type="InterPro" id="IPR011250">
    <property type="entry name" value="OMP/PagP_B-barrel"/>
</dbReference>
<keyword evidence="1" id="KW-0732">Signal</keyword>
<dbReference type="SUPFAM" id="SSF56925">
    <property type="entry name" value="OMPA-like"/>
    <property type="match status" value="1"/>
</dbReference>
<sequence length="240" mass="26980">MKKILLLLTFCLAVHLGFAQSHRTLNLIEKTNYTLIGGNIGGAYYSGQYANQAFSTIDLGSIRPSLSGYIQTKFAKRWHFRFQGTWAQIGSKDNLSSSENFGKAAFRTNIFDFTPMMIFDIGVNKKNKSRGAYKNRKSNHWNWYLMAGTGLFAAKVNNYIEEQANGNIGSSYYKVGGTLNGGLGVRYALKERWILNAEALFRMSTSDDLDGAKNNLLPVDFYVTGQIGVAYRIPGRRFMR</sequence>
<accession>A0A3Q9FME1</accession>
<evidence type="ECO:0000256" key="1">
    <source>
        <dbReference type="SAM" id="SignalP"/>
    </source>
</evidence>
<keyword evidence="3" id="KW-1185">Reference proteome</keyword>
<name>A0A3Q9FME1_9BACT</name>
<feature type="chain" id="PRO_5018744895" description="DUF6089 domain-containing protein" evidence="1">
    <location>
        <begin position="20"/>
        <end position="240"/>
    </location>
</feature>
<feature type="signal peptide" evidence="1">
    <location>
        <begin position="1"/>
        <end position="19"/>
    </location>
</feature>
<evidence type="ECO:0008006" key="4">
    <source>
        <dbReference type="Google" id="ProtNLM"/>
    </source>
</evidence>
<dbReference type="AlphaFoldDB" id="A0A3Q9FME1"/>
<evidence type="ECO:0000313" key="2">
    <source>
        <dbReference type="EMBL" id="AZQ61580.1"/>
    </source>
</evidence>
<dbReference type="Proteomes" id="UP000267268">
    <property type="component" value="Chromosome 1"/>
</dbReference>
<dbReference type="OrthoDB" id="976783at2"/>